<proteinExistence type="inferred from homology"/>
<feature type="transmembrane region" description="Helical" evidence="10">
    <location>
        <begin position="21"/>
        <end position="39"/>
    </location>
</feature>
<dbReference type="SUPFAM" id="SSF48452">
    <property type="entry name" value="TPR-like"/>
    <property type="match status" value="1"/>
</dbReference>
<name>A0ABP3WVS7_9ALTE</name>
<evidence type="ECO:0000256" key="5">
    <source>
        <dbReference type="ARBA" id="ARBA00023136"/>
    </source>
</evidence>
<dbReference type="InterPro" id="IPR019734">
    <property type="entry name" value="TPR_rpt"/>
</dbReference>
<evidence type="ECO:0000313" key="12">
    <source>
        <dbReference type="EMBL" id="GAA0857063.1"/>
    </source>
</evidence>
<keyword evidence="2" id="KW-1003">Cell membrane</keyword>
<keyword evidence="9" id="KW-0802">TPR repeat</keyword>
<evidence type="ECO:0000256" key="10">
    <source>
        <dbReference type="SAM" id="Phobius"/>
    </source>
</evidence>
<reference evidence="13" key="1">
    <citation type="journal article" date="2019" name="Int. J. Syst. Evol. Microbiol.">
        <title>The Global Catalogue of Microorganisms (GCM) 10K type strain sequencing project: providing services to taxonomists for standard genome sequencing and annotation.</title>
        <authorList>
            <consortium name="The Broad Institute Genomics Platform"/>
            <consortium name="The Broad Institute Genome Sequencing Center for Infectious Disease"/>
            <person name="Wu L."/>
            <person name="Ma J."/>
        </authorList>
    </citation>
    <scope>NUCLEOTIDE SEQUENCE [LARGE SCALE GENOMIC DNA]</scope>
    <source>
        <strain evidence="13">JCM 15896</strain>
    </source>
</reference>
<protein>
    <recommendedName>
        <fullName evidence="8">Ancillary SecYEG translocon subunit</fullName>
    </recommendedName>
</protein>
<dbReference type="Pfam" id="PF09976">
    <property type="entry name" value="TPR_21"/>
    <property type="match status" value="1"/>
</dbReference>
<evidence type="ECO:0000256" key="4">
    <source>
        <dbReference type="ARBA" id="ARBA00022989"/>
    </source>
</evidence>
<accession>A0ABP3WVS7</accession>
<evidence type="ECO:0000256" key="3">
    <source>
        <dbReference type="ARBA" id="ARBA00022692"/>
    </source>
</evidence>
<dbReference type="Proteomes" id="UP001500359">
    <property type="component" value="Unassembled WGS sequence"/>
</dbReference>
<comment type="caution">
    <text evidence="12">The sequence shown here is derived from an EMBL/GenBank/DDBJ whole genome shotgun (WGS) entry which is preliminary data.</text>
</comment>
<organism evidence="12 13">
    <name type="scientific">Aliiglaciecola litoralis</name>
    <dbReference type="NCBI Taxonomy" id="582857"/>
    <lineage>
        <taxon>Bacteria</taxon>
        <taxon>Pseudomonadati</taxon>
        <taxon>Pseudomonadota</taxon>
        <taxon>Gammaproteobacteria</taxon>
        <taxon>Alteromonadales</taxon>
        <taxon>Alteromonadaceae</taxon>
        <taxon>Aliiglaciecola</taxon>
    </lineage>
</organism>
<comment type="subcellular location">
    <subcellularLocation>
        <location evidence="1">Cell membrane</location>
        <topology evidence="1">Single-pass type II membrane protein</topology>
    </subcellularLocation>
</comment>
<dbReference type="PANTHER" id="PTHR38035">
    <property type="entry name" value="UPF0070 PROTEIN YFGM"/>
    <property type="match status" value="1"/>
</dbReference>
<comment type="similarity">
    <text evidence="7">Belongs to the YfgM family.</text>
</comment>
<keyword evidence="13" id="KW-1185">Reference proteome</keyword>
<evidence type="ECO:0000256" key="8">
    <source>
        <dbReference type="ARBA" id="ARBA00024235"/>
    </source>
</evidence>
<keyword evidence="5 10" id="KW-0472">Membrane</keyword>
<evidence type="ECO:0000256" key="6">
    <source>
        <dbReference type="ARBA" id="ARBA00023186"/>
    </source>
</evidence>
<feature type="repeat" description="TPR" evidence="9">
    <location>
        <begin position="155"/>
        <end position="188"/>
    </location>
</feature>
<evidence type="ECO:0000259" key="11">
    <source>
        <dbReference type="Pfam" id="PF09976"/>
    </source>
</evidence>
<dbReference type="EMBL" id="BAAAFD010000005">
    <property type="protein sequence ID" value="GAA0857063.1"/>
    <property type="molecule type" value="Genomic_DNA"/>
</dbReference>
<dbReference type="Gene3D" id="1.25.40.10">
    <property type="entry name" value="Tetratricopeptide repeat domain"/>
    <property type="match status" value="1"/>
</dbReference>
<evidence type="ECO:0000313" key="13">
    <source>
        <dbReference type="Proteomes" id="UP001500359"/>
    </source>
</evidence>
<keyword evidence="4 10" id="KW-1133">Transmembrane helix</keyword>
<keyword evidence="6" id="KW-0143">Chaperone</keyword>
<dbReference type="InterPro" id="IPR026039">
    <property type="entry name" value="YfgM"/>
</dbReference>
<dbReference type="RefSeq" id="WP_343859749.1">
    <property type="nucleotide sequence ID" value="NZ_BAAAFD010000005.1"/>
</dbReference>
<keyword evidence="3 10" id="KW-0812">Transmembrane</keyword>
<dbReference type="PIRSF" id="PIRSF006170">
    <property type="entry name" value="YfgM"/>
    <property type="match status" value="1"/>
</dbReference>
<evidence type="ECO:0000256" key="7">
    <source>
        <dbReference type="ARBA" id="ARBA00024197"/>
    </source>
</evidence>
<dbReference type="PANTHER" id="PTHR38035:SF1">
    <property type="entry name" value="ANCILLARY SECYEG TRANSLOCON SUBUNIT"/>
    <property type="match status" value="1"/>
</dbReference>
<dbReference type="InterPro" id="IPR011990">
    <property type="entry name" value="TPR-like_helical_dom_sf"/>
</dbReference>
<sequence>MEQFETEEQQVEAIKRFWKENGLAIGIGVVLGIGGLYGWRYYNDTQIAAQEAASKSYSTMISSLSAENTAQAEAFVENNDTGYSVLTALQLAKLAVESDDLSAAAKHLKQVANKASDEAIKSVANVRLARVQNALNEYDAALATLTLVTQDSFKAQVAEIQGDIYLNQQKIEQAKEAYTESLNADANNQLVKMKLDNLAVAING</sequence>
<gene>
    <name evidence="12" type="ORF">GCM10009114_21370</name>
</gene>
<feature type="domain" description="Ancillary SecYEG translocon subunit/Cell division coordinator CpoB TPR" evidence="11">
    <location>
        <begin position="15"/>
        <end position="199"/>
    </location>
</feature>
<evidence type="ECO:0000256" key="1">
    <source>
        <dbReference type="ARBA" id="ARBA00004401"/>
    </source>
</evidence>
<dbReference type="InterPro" id="IPR018704">
    <property type="entry name" value="SecYEG/CpoB_TPR"/>
</dbReference>
<evidence type="ECO:0000256" key="9">
    <source>
        <dbReference type="PROSITE-ProRule" id="PRU00339"/>
    </source>
</evidence>
<dbReference type="PROSITE" id="PS50005">
    <property type="entry name" value="TPR"/>
    <property type="match status" value="1"/>
</dbReference>
<evidence type="ECO:0000256" key="2">
    <source>
        <dbReference type="ARBA" id="ARBA00022475"/>
    </source>
</evidence>